<name>A0A4U2Z4V0_9BACT</name>
<reference evidence="2 3" key="1">
    <citation type="submission" date="2019-04" db="EMBL/GenBank/DDBJ databases">
        <title>Sulfurimonas crateris sp. nov. a facultative anaerobic sulfur-oxidizing chemolithautotrophic bacterium isolated from a terrestrial mud vulcano.</title>
        <authorList>
            <person name="Ratnikova N.M."/>
            <person name="Slobodkin A.I."/>
            <person name="Merkel A.Y."/>
            <person name="Novikov A."/>
            <person name="Bonch-Osmolovskaya E.A."/>
            <person name="Slobodkina G.B."/>
        </authorList>
    </citation>
    <scope>NUCLEOTIDE SEQUENCE [LARGE SCALE GENOMIC DNA]</scope>
    <source>
        <strain evidence="2 3">SN118</strain>
    </source>
</reference>
<dbReference type="EMBL" id="SZPX01000008">
    <property type="protein sequence ID" value="TKI68480.1"/>
    <property type="molecule type" value="Genomic_DNA"/>
</dbReference>
<organism evidence="2 3">
    <name type="scientific">Sulfurimonas crateris</name>
    <dbReference type="NCBI Taxonomy" id="2574727"/>
    <lineage>
        <taxon>Bacteria</taxon>
        <taxon>Pseudomonadati</taxon>
        <taxon>Campylobacterota</taxon>
        <taxon>Epsilonproteobacteria</taxon>
        <taxon>Campylobacterales</taxon>
        <taxon>Sulfurimonadaceae</taxon>
        <taxon>Sulfurimonas</taxon>
    </lineage>
</organism>
<sequence>MCIPHGAMGSVDNGYVKEDKPKKSIKRVSQEVFEKGDPNFVDERVKPYEPQKKKKGLLESLFSS</sequence>
<evidence type="ECO:0000313" key="3">
    <source>
        <dbReference type="Proteomes" id="UP000309561"/>
    </source>
</evidence>
<dbReference type="OrthoDB" id="5334934at2"/>
<dbReference type="RefSeq" id="WP_137015140.1">
    <property type="nucleotide sequence ID" value="NZ_SZPX01000008.1"/>
</dbReference>
<accession>A0A4U2Z4V0</accession>
<dbReference type="AlphaFoldDB" id="A0A4U2Z4V0"/>
<keyword evidence="3" id="KW-1185">Reference proteome</keyword>
<feature type="region of interest" description="Disordered" evidence="1">
    <location>
        <begin position="1"/>
        <end position="22"/>
    </location>
</feature>
<dbReference type="Proteomes" id="UP000309561">
    <property type="component" value="Unassembled WGS sequence"/>
</dbReference>
<evidence type="ECO:0000256" key="1">
    <source>
        <dbReference type="SAM" id="MobiDB-lite"/>
    </source>
</evidence>
<gene>
    <name evidence="2" type="ORF">FCU45_10740</name>
</gene>
<protein>
    <submittedName>
        <fullName evidence="2">Uncharacterized protein</fullName>
    </submittedName>
</protein>
<evidence type="ECO:0000313" key="2">
    <source>
        <dbReference type="EMBL" id="TKI68480.1"/>
    </source>
</evidence>
<proteinExistence type="predicted"/>
<comment type="caution">
    <text evidence="2">The sequence shown here is derived from an EMBL/GenBank/DDBJ whole genome shotgun (WGS) entry which is preliminary data.</text>
</comment>